<evidence type="ECO:0000313" key="9">
    <source>
        <dbReference type="Proteomes" id="UP000256695"/>
    </source>
</evidence>
<reference evidence="8 9" key="1">
    <citation type="submission" date="2018-04" db="EMBL/GenBank/DDBJ databases">
        <title>Novel Campyloabacter and Helicobacter Species and Strains.</title>
        <authorList>
            <person name="Mannion A.J."/>
            <person name="Shen Z."/>
            <person name="Fox J.G."/>
        </authorList>
    </citation>
    <scope>NUCLEOTIDE SEQUENCE [LARGE SCALE GENOMIC DNA]</scope>
    <source>
        <strain evidence="8 9">MIT 04-9362</strain>
    </source>
</reference>
<dbReference type="InterPro" id="IPR023561">
    <property type="entry name" value="Carbonic_anhydrase_a-class"/>
</dbReference>
<dbReference type="AlphaFoldDB" id="A0A3D8J8E9"/>
<comment type="catalytic activity">
    <reaction evidence="6">
        <text>hydrogencarbonate + H(+) = CO2 + H2O</text>
        <dbReference type="Rhea" id="RHEA:10748"/>
        <dbReference type="ChEBI" id="CHEBI:15377"/>
        <dbReference type="ChEBI" id="CHEBI:15378"/>
        <dbReference type="ChEBI" id="CHEBI:16526"/>
        <dbReference type="ChEBI" id="CHEBI:17544"/>
        <dbReference type="EC" id="4.2.1.1"/>
    </reaction>
</comment>
<evidence type="ECO:0000313" key="8">
    <source>
        <dbReference type="EMBL" id="RDU73550.1"/>
    </source>
</evidence>
<dbReference type="EMBL" id="NXLX01000010">
    <property type="protein sequence ID" value="RDU73550.1"/>
    <property type="molecule type" value="Genomic_DNA"/>
</dbReference>
<dbReference type="RefSeq" id="WP_115579142.1">
    <property type="nucleotide sequence ID" value="NZ_NXLX01000010.1"/>
</dbReference>
<keyword evidence="4" id="KW-0862">Zinc</keyword>
<dbReference type="PROSITE" id="PS51144">
    <property type="entry name" value="ALPHA_CA_2"/>
    <property type="match status" value="1"/>
</dbReference>
<accession>A0A3D8J8E9</accession>
<dbReference type="SUPFAM" id="SSF51069">
    <property type="entry name" value="Carbonic anhydrase"/>
    <property type="match status" value="1"/>
</dbReference>
<dbReference type="CDD" id="cd03124">
    <property type="entry name" value="alpha_CA_prokaryotic_like"/>
    <property type="match status" value="1"/>
</dbReference>
<dbReference type="SMART" id="SM01057">
    <property type="entry name" value="Carb_anhydrase"/>
    <property type="match status" value="1"/>
</dbReference>
<dbReference type="Pfam" id="PF00194">
    <property type="entry name" value="Carb_anhydrase"/>
    <property type="match status" value="1"/>
</dbReference>
<dbReference type="InterPro" id="IPR041891">
    <property type="entry name" value="Alpha_CA_prokaryot-like"/>
</dbReference>
<organism evidence="8 9">
    <name type="scientific">Helicobacter anseris</name>
    <dbReference type="NCBI Taxonomy" id="375926"/>
    <lineage>
        <taxon>Bacteria</taxon>
        <taxon>Pseudomonadati</taxon>
        <taxon>Campylobacterota</taxon>
        <taxon>Epsilonproteobacteria</taxon>
        <taxon>Campylobacterales</taxon>
        <taxon>Helicobacteraceae</taxon>
        <taxon>Helicobacter</taxon>
    </lineage>
</organism>
<feature type="domain" description="Alpha-carbonic anhydrase" evidence="7">
    <location>
        <begin position="18"/>
        <end position="239"/>
    </location>
</feature>
<dbReference type="EC" id="4.2.1.1" evidence="2"/>
<dbReference type="PANTHER" id="PTHR18952">
    <property type="entry name" value="CARBONIC ANHYDRASE"/>
    <property type="match status" value="1"/>
</dbReference>
<dbReference type="InterPro" id="IPR001148">
    <property type="entry name" value="CA_dom"/>
</dbReference>
<dbReference type="Gene3D" id="3.10.200.10">
    <property type="entry name" value="Alpha carbonic anhydrase"/>
    <property type="match status" value="1"/>
</dbReference>
<protein>
    <recommendedName>
        <fullName evidence="2">carbonic anhydrase</fullName>
        <ecNumber evidence="2">4.2.1.1</ecNumber>
    </recommendedName>
</protein>
<keyword evidence="3" id="KW-0479">Metal-binding</keyword>
<evidence type="ECO:0000256" key="4">
    <source>
        <dbReference type="ARBA" id="ARBA00022833"/>
    </source>
</evidence>
<evidence type="ECO:0000256" key="3">
    <source>
        <dbReference type="ARBA" id="ARBA00022723"/>
    </source>
</evidence>
<dbReference type="GO" id="GO:0008270">
    <property type="term" value="F:zinc ion binding"/>
    <property type="evidence" value="ECO:0007669"/>
    <property type="project" value="InterPro"/>
</dbReference>
<dbReference type="Proteomes" id="UP000256695">
    <property type="component" value="Unassembled WGS sequence"/>
</dbReference>
<dbReference type="GO" id="GO:0004089">
    <property type="term" value="F:carbonate dehydratase activity"/>
    <property type="evidence" value="ECO:0007669"/>
    <property type="project" value="UniProtKB-EC"/>
</dbReference>
<dbReference type="OrthoDB" id="5327615at2"/>
<comment type="similarity">
    <text evidence="1">Belongs to the alpha-carbonic anhydrase family.</text>
</comment>
<name>A0A3D8J8E9_9HELI</name>
<proteinExistence type="inferred from homology"/>
<evidence type="ECO:0000256" key="6">
    <source>
        <dbReference type="ARBA" id="ARBA00048348"/>
    </source>
</evidence>
<sequence length="239" mass="27529">MLKQGMLFFSFFGFMFASNWDYEANGPKKWGTLDPNWKLCATGQSQSPINIISTETTKVKNTLFVDYKNHSQNIQNNGHTLQVNFKDSGFASIENKNFQLAQFHFHTPSETHINDKTYPLEIHFVHQNEKKELLVISVLMEEGDFHPEFEKIVRVMPSNVDSVVEFKNFEAGALLPKSKAYYEFMGSLTTPPCSENVTWVVFKQSIQASKEQIQKVHNIIHDDARNIQPTNHRLIKEAD</sequence>
<evidence type="ECO:0000256" key="5">
    <source>
        <dbReference type="ARBA" id="ARBA00023239"/>
    </source>
</evidence>
<keyword evidence="5" id="KW-0456">Lyase</keyword>
<comment type="caution">
    <text evidence="8">The sequence shown here is derived from an EMBL/GenBank/DDBJ whole genome shotgun (WGS) entry which is preliminary data.</text>
</comment>
<evidence type="ECO:0000259" key="7">
    <source>
        <dbReference type="PROSITE" id="PS51144"/>
    </source>
</evidence>
<gene>
    <name evidence="8" type="ORF">CQA57_05055</name>
</gene>
<evidence type="ECO:0000256" key="1">
    <source>
        <dbReference type="ARBA" id="ARBA00010718"/>
    </source>
</evidence>
<dbReference type="PANTHER" id="PTHR18952:SF265">
    <property type="entry name" value="CARBONIC ANHYDRASE"/>
    <property type="match status" value="1"/>
</dbReference>
<evidence type="ECO:0000256" key="2">
    <source>
        <dbReference type="ARBA" id="ARBA00012925"/>
    </source>
</evidence>
<keyword evidence="9" id="KW-1185">Reference proteome</keyword>
<dbReference type="InterPro" id="IPR036398">
    <property type="entry name" value="CA_dom_sf"/>
</dbReference>